<keyword evidence="8 9" id="KW-0472">Membrane</keyword>
<evidence type="ECO:0000313" key="10">
    <source>
        <dbReference type="EMBL" id="AFV25842.1"/>
    </source>
</evidence>
<gene>
    <name evidence="10" type="ORF">BalcAV2661</name>
    <name evidence="11" type="ORF">BALCAV_0217765</name>
</gene>
<evidence type="ECO:0000313" key="11">
    <source>
        <dbReference type="EMBL" id="KGA96205.1"/>
    </source>
</evidence>
<dbReference type="Proteomes" id="UP000002754">
    <property type="component" value="Unassembled WGS sequence"/>
</dbReference>
<feature type="transmembrane region" description="Helical" evidence="9">
    <location>
        <begin position="101"/>
        <end position="125"/>
    </location>
</feature>
<dbReference type="EMBL" id="ALPT02000074">
    <property type="protein sequence ID" value="KGA96205.1"/>
    <property type="molecule type" value="Genomic_DNA"/>
</dbReference>
<reference evidence="10" key="1">
    <citation type="submission" date="2012-07" db="EMBL/GenBank/DDBJ databases">
        <title>A Draft Genome for Bacillus alcalophilus strain ATCC 27647.</title>
        <authorList>
            <person name="Attie O."/>
            <person name="Jayaprakash A."/>
            <person name="Sachidanandam R."/>
            <person name="Shah H."/>
            <person name="Paulsen I."/>
            <person name="Morino M."/>
            <person name="Ito M."/>
            <person name="Krulwich T."/>
        </authorList>
    </citation>
    <scope>NUCLEOTIDE SEQUENCE</scope>
    <source>
        <strain evidence="10">ATCC 27647</strain>
    </source>
</reference>
<feature type="transmembrane region" description="Helical" evidence="9">
    <location>
        <begin position="41"/>
        <end position="63"/>
    </location>
</feature>
<sequence>MKIKATLDRIPGGMMVVPLLLAAAINTFFPNLLRIGGFTEALFVNSSSALIALFLLIAGTQITFKTAGTSVKKGLTLLTFKWVIGAGIGLIAIMLADSNGLFMGLAPIAIIAAMTNSNGGLYIALAGQYGKEDDKAAYPFLALSDGPFLTMVALAIFGTMGFAEGMFSPVDFVAVLLPLLVGVVIGNLDKDMGDFLHKGSDKLVPFFAFSLGMGINFTSIIQGGISGILLGVMTVLFTGGIGYLIFKWIGWNPIVGTAEGSTAGNAVGTPMAIAAANVSFMPMAELATVQVAASVVTTAILLPIFIGFLAKRLEKKTGKEVKEINATM</sequence>
<name>K4MVX6_ALKAL</name>
<dbReference type="AlphaFoldDB" id="K4MVX6"/>
<keyword evidence="7 9" id="KW-1133">Transmembrane helix</keyword>
<accession>K4MVX6</accession>
<evidence type="ECO:0000256" key="7">
    <source>
        <dbReference type="ARBA" id="ARBA00022989"/>
    </source>
</evidence>
<organism evidence="10">
    <name type="scientific">Alkalihalobacillus alcalophilus ATCC 27647 = CGMCC 1.3604</name>
    <dbReference type="NCBI Taxonomy" id="1218173"/>
    <lineage>
        <taxon>Bacteria</taxon>
        <taxon>Bacillati</taxon>
        <taxon>Bacillota</taxon>
        <taxon>Bacilli</taxon>
        <taxon>Bacillales</taxon>
        <taxon>Bacillaceae</taxon>
        <taxon>Alkalihalobacillus</taxon>
    </lineage>
</organism>
<dbReference type="Pfam" id="PF03812">
    <property type="entry name" value="KdgT"/>
    <property type="match status" value="1"/>
</dbReference>
<feature type="transmembrane region" description="Helical" evidence="9">
    <location>
        <begin position="75"/>
        <end position="95"/>
    </location>
</feature>
<dbReference type="eggNOG" id="ENOG502Z7JT">
    <property type="taxonomic scope" value="Bacteria"/>
</dbReference>
<evidence type="ECO:0000256" key="3">
    <source>
        <dbReference type="ARBA" id="ARBA00022475"/>
    </source>
</evidence>
<feature type="transmembrane region" description="Helical" evidence="9">
    <location>
        <begin position="228"/>
        <end position="250"/>
    </location>
</feature>
<dbReference type="RefSeq" id="WP_040324140.1">
    <property type="nucleotide sequence ID" value="NZ_ALPT02000074.1"/>
</dbReference>
<proteinExistence type="inferred from homology"/>
<keyword evidence="2" id="KW-0813">Transport</keyword>
<dbReference type="GO" id="GO:0016020">
    <property type="term" value="C:membrane"/>
    <property type="evidence" value="ECO:0007669"/>
    <property type="project" value="InterPro"/>
</dbReference>
<evidence type="ECO:0000313" key="12">
    <source>
        <dbReference type="Proteomes" id="UP000002754"/>
    </source>
</evidence>
<dbReference type="InterPro" id="IPR004684">
    <property type="entry name" value="2keto-3dGluconate_permease"/>
</dbReference>
<evidence type="ECO:0000256" key="8">
    <source>
        <dbReference type="ARBA" id="ARBA00023136"/>
    </source>
</evidence>
<feature type="transmembrane region" description="Helical" evidence="9">
    <location>
        <begin position="166"/>
        <end position="188"/>
    </location>
</feature>
<keyword evidence="4" id="KW-0762">Sugar transport</keyword>
<feature type="transmembrane region" description="Helical" evidence="9">
    <location>
        <begin position="203"/>
        <end position="222"/>
    </location>
</feature>
<comment type="similarity">
    <text evidence="1">Belongs to the KdgT transporter family.</text>
</comment>
<keyword evidence="12" id="KW-1185">Reference proteome</keyword>
<keyword evidence="5 9" id="KW-0812">Transmembrane</keyword>
<evidence type="ECO:0000256" key="4">
    <source>
        <dbReference type="ARBA" id="ARBA00022597"/>
    </source>
</evidence>
<keyword evidence="6" id="KW-0769">Symport</keyword>
<protein>
    <submittedName>
        <fullName evidence="11">2-keto-3-deoxygluconate permease</fullName>
    </submittedName>
    <submittedName>
        <fullName evidence="10">2-keto-3-deoxygluconate transporter</fullName>
    </submittedName>
</protein>
<dbReference type="STRING" id="1218173.BALCAV_0217765"/>
<evidence type="ECO:0000256" key="6">
    <source>
        <dbReference type="ARBA" id="ARBA00022847"/>
    </source>
</evidence>
<feature type="transmembrane region" description="Helical" evidence="9">
    <location>
        <begin position="287"/>
        <end position="310"/>
    </location>
</feature>
<dbReference type="GO" id="GO:0015649">
    <property type="term" value="F:2-keto-3-deoxygluconate:proton symporter activity"/>
    <property type="evidence" value="ECO:0007669"/>
    <property type="project" value="InterPro"/>
</dbReference>
<feature type="transmembrane region" description="Helical" evidence="9">
    <location>
        <begin position="12"/>
        <end position="29"/>
    </location>
</feature>
<feature type="transmembrane region" description="Helical" evidence="9">
    <location>
        <begin position="137"/>
        <end position="160"/>
    </location>
</feature>
<keyword evidence="3" id="KW-1003">Cell membrane</keyword>
<reference evidence="11 12" key="2">
    <citation type="journal article" date="2014" name="Genome Announc.">
        <title>Draft Genome Sequence of Bacillus alcalophilus AV1934, a Classic Alkaliphile Isolated from Human Feces in 1934.</title>
        <authorList>
            <person name="Attie O."/>
            <person name="Jayaprakash A."/>
            <person name="Shah H."/>
            <person name="Paulsen I.T."/>
            <person name="Morino M."/>
            <person name="Takahashi Y."/>
            <person name="Narumi I."/>
            <person name="Sachidanandam R."/>
            <person name="Satoh K."/>
            <person name="Ito M."/>
            <person name="Krulwich T.A."/>
        </authorList>
    </citation>
    <scope>NUCLEOTIDE SEQUENCE [LARGE SCALE GENOMIC DNA]</scope>
    <source>
        <strain evidence="11 12">AV1934</strain>
    </source>
</reference>
<dbReference type="OrthoDB" id="2833at2"/>
<evidence type="ECO:0000256" key="5">
    <source>
        <dbReference type="ARBA" id="ARBA00022692"/>
    </source>
</evidence>
<evidence type="ECO:0000256" key="9">
    <source>
        <dbReference type="SAM" id="Phobius"/>
    </source>
</evidence>
<dbReference type="EMBL" id="JX399419">
    <property type="protein sequence ID" value="AFV25842.1"/>
    <property type="molecule type" value="Genomic_DNA"/>
</dbReference>
<evidence type="ECO:0000256" key="2">
    <source>
        <dbReference type="ARBA" id="ARBA00022448"/>
    </source>
</evidence>
<evidence type="ECO:0000256" key="1">
    <source>
        <dbReference type="ARBA" id="ARBA00006430"/>
    </source>
</evidence>